<sequence>MGGFLCTACQSGSVRVVRYLIEEGDMRSALMLSLKAYTINARPTGVELGSGTYGSVIELIHCGEKVAGKKFKILSLDRMQGR</sequence>
<gene>
    <name evidence="2" type="ORF">GBAR_LOCUS3380</name>
</gene>
<protein>
    <submittedName>
        <fullName evidence="2">Uncharacterized protein</fullName>
    </submittedName>
</protein>
<keyword evidence="1" id="KW-0067">ATP-binding</keyword>
<dbReference type="Proteomes" id="UP001174909">
    <property type="component" value="Unassembled WGS sequence"/>
</dbReference>
<feature type="binding site" evidence="1">
    <location>
        <position position="69"/>
    </location>
    <ligand>
        <name>ATP</name>
        <dbReference type="ChEBI" id="CHEBI:30616"/>
    </ligand>
</feature>
<dbReference type="GO" id="GO:0005524">
    <property type="term" value="F:ATP binding"/>
    <property type="evidence" value="ECO:0007669"/>
    <property type="project" value="UniProtKB-UniRule"/>
</dbReference>
<evidence type="ECO:0000256" key="1">
    <source>
        <dbReference type="PROSITE-ProRule" id="PRU10141"/>
    </source>
</evidence>
<dbReference type="EMBL" id="CASHTH010000477">
    <property type="protein sequence ID" value="CAI8002378.1"/>
    <property type="molecule type" value="Genomic_DNA"/>
</dbReference>
<dbReference type="AlphaFoldDB" id="A0AA35R3Y3"/>
<comment type="caution">
    <text evidence="2">The sequence shown here is derived from an EMBL/GenBank/DDBJ whole genome shotgun (WGS) entry which is preliminary data.</text>
</comment>
<keyword evidence="3" id="KW-1185">Reference proteome</keyword>
<reference evidence="2" key="1">
    <citation type="submission" date="2023-03" db="EMBL/GenBank/DDBJ databases">
        <authorList>
            <person name="Steffen K."/>
            <person name="Cardenas P."/>
        </authorList>
    </citation>
    <scope>NUCLEOTIDE SEQUENCE</scope>
</reference>
<accession>A0AA35R3Y3</accession>
<evidence type="ECO:0000313" key="2">
    <source>
        <dbReference type="EMBL" id="CAI8002378.1"/>
    </source>
</evidence>
<organism evidence="2 3">
    <name type="scientific">Geodia barretti</name>
    <name type="common">Barrett's horny sponge</name>
    <dbReference type="NCBI Taxonomy" id="519541"/>
    <lineage>
        <taxon>Eukaryota</taxon>
        <taxon>Metazoa</taxon>
        <taxon>Porifera</taxon>
        <taxon>Demospongiae</taxon>
        <taxon>Heteroscleromorpha</taxon>
        <taxon>Tetractinellida</taxon>
        <taxon>Astrophorina</taxon>
        <taxon>Geodiidae</taxon>
        <taxon>Geodia</taxon>
    </lineage>
</organism>
<dbReference type="InterPro" id="IPR017441">
    <property type="entry name" value="Protein_kinase_ATP_BS"/>
</dbReference>
<keyword evidence="1" id="KW-0547">Nucleotide-binding</keyword>
<name>A0AA35R3Y3_GEOBA</name>
<dbReference type="PROSITE" id="PS00107">
    <property type="entry name" value="PROTEIN_KINASE_ATP"/>
    <property type="match status" value="1"/>
</dbReference>
<proteinExistence type="predicted"/>
<evidence type="ECO:0000313" key="3">
    <source>
        <dbReference type="Proteomes" id="UP001174909"/>
    </source>
</evidence>